<comment type="similarity">
    <text evidence="4">Belongs to the methyl-accepting chemotaxis (MCP) protein family.</text>
</comment>
<dbReference type="GO" id="GO:0016020">
    <property type="term" value="C:membrane"/>
    <property type="evidence" value="ECO:0007669"/>
    <property type="project" value="InterPro"/>
</dbReference>
<feature type="domain" description="HAMP" evidence="8">
    <location>
        <begin position="214"/>
        <end position="266"/>
    </location>
</feature>
<dbReference type="SMART" id="SM00283">
    <property type="entry name" value="MA"/>
    <property type="match status" value="1"/>
</dbReference>
<dbReference type="PRINTS" id="PR00260">
    <property type="entry name" value="CHEMTRNSDUCR"/>
</dbReference>
<proteinExistence type="inferred from homology"/>
<feature type="domain" description="Methyl-accepting transducer" evidence="7">
    <location>
        <begin position="278"/>
        <end position="517"/>
    </location>
</feature>
<dbReference type="InterPro" id="IPR024478">
    <property type="entry name" value="HlyB_4HB_MCP"/>
</dbReference>
<keyword evidence="3 5" id="KW-0807">Transducer</keyword>
<evidence type="ECO:0000259" key="8">
    <source>
        <dbReference type="PROSITE" id="PS50885"/>
    </source>
</evidence>
<evidence type="ECO:0000256" key="6">
    <source>
        <dbReference type="SAM" id="Phobius"/>
    </source>
</evidence>
<evidence type="ECO:0000313" key="9">
    <source>
        <dbReference type="EMBL" id="GID62911.1"/>
    </source>
</evidence>
<dbReference type="PANTHER" id="PTHR32089">
    <property type="entry name" value="METHYL-ACCEPTING CHEMOTAXIS PROTEIN MCPB"/>
    <property type="match status" value="1"/>
</dbReference>
<evidence type="ECO:0000256" key="4">
    <source>
        <dbReference type="ARBA" id="ARBA00029447"/>
    </source>
</evidence>
<sequence>MRQFWADLSVNVKIMVAIGVAAVVALVIGTTGLRALSRASGSATGIFEDNVASVTVLGELQNAMTQSRLDLTNQAIYSDATNKAKYEQAFSDDLEVAAGALSRYEAASPAGDAAVIEKLDSTWRQYVEVAQKHLIPLSRAGDLSGWQQVRTEQVTPLITTLKETLAELSEAERADAAAAAAEARDGYEDSRLDSILVLTIGILAALALGVMVARGIVRALRRVTTVCEGLAAGDLTQSTGITSADEPGRMSRALDAAILRLRETVSTIGDSAVTLASASEELTAVSSQLESGAGDVAERAGSASAASAQVNAGVQSIAAGAEQMSASITEIASNAAEAARVATEGMSVAERTNRQVAELGAASAEISDVVRLITTIAEQTNLLALNATIEAARAGELGKGFAVVAGEVKELSQQTARATEEITARIGAIQASSTSATSAIGEITEVIQRIGDYTTTIASAVEEQTATTGEMSRSVAEAASGSGEVALTVTGVAQVAAATAEGARTTQQAAADLTRLAGDLTTLVGGFRH</sequence>
<dbReference type="InterPro" id="IPR004090">
    <property type="entry name" value="Chemotax_Me-accpt_rcpt"/>
</dbReference>
<accession>A0A919ICU3</accession>
<dbReference type="InterPro" id="IPR003660">
    <property type="entry name" value="HAMP_dom"/>
</dbReference>
<dbReference type="EMBL" id="BOMH01000005">
    <property type="protein sequence ID" value="GID62911.1"/>
    <property type="molecule type" value="Genomic_DNA"/>
</dbReference>
<keyword evidence="2 6" id="KW-1133">Transmembrane helix</keyword>
<evidence type="ECO:0000256" key="2">
    <source>
        <dbReference type="ARBA" id="ARBA00022989"/>
    </source>
</evidence>
<feature type="transmembrane region" description="Helical" evidence="6">
    <location>
        <begin position="195"/>
        <end position="217"/>
    </location>
</feature>
<dbReference type="GO" id="GO:0004888">
    <property type="term" value="F:transmembrane signaling receptor activity"/>
    <property type="evidence" value="ECO:0007669"/>
    <property type="project" value="InterPro"/>
</dbReference>
<dbReference type="GO" id="GO:0006935">
    <property type="term" value="P:chemotaxis"/>
    <property type="evidence" value="ECO:0007669"/>
    <property type="project" value="InterPro"/>
</dbReference>
<dbReference type="AlphaFoldDB" id="A0A919ICU3"/>
<protein>
    <recommendedName>
        <fullName evidence="11">Methyl-accepting chemotaxis protein</fullName>
    </recommendedName>
</protein>
<dbReference type="InterPro" id="IPR004089">
    <property type="entry name" value="MCPsignal_dom"/>
</dbReference>
<evidence type="ECO:0008006" key="11">
    <source>
        <dbReference type="Google" id="ProtNLM"/>
    </source>
</evidence>
<dbReference type="Gene3D" id="1.10.287.950">
    <property type="entry name" value="Methyl-accepting chemotaxis protein"/>
    <property type="match status" value="1"/>
</dbReference>
<evidence type="ECO:0000313" key="10">
    <source>
        <dbReference type="Proteomes" id="UP000619479"/>
    </source>
</evidence>
<dbReference type="GO" id="GO:0007165">
    <property type="term" value="P:signal transduction"/>
    <property type="evidence" value="ECO:0007669"/>
    <property type="project" value="UniProtKB-KW"/>
</dbReference>
<evidence type="ECO:0000259" key="7">
    <source>
        <dbReference type="PROSITE" id="PS50111"/>
    </source>
</evidence>
<keyword evidence="10" id="KW-1185">Reference proteome</keyword>
<dbReference type="SUPFAM" id="SSF58104">
    <property type="entry name" value="Methyl-accepting chemotaxis protein (MCP) signaling domain"/>
    <property type="match status" value="1"/>
</dbReference>
<evidence type="ECO:0000256" key="3">
    <source>
        <dbReference type="ARBA" id="ARBA00023224"/>
    </source>
</evidence>
<evidence type="ECO:0000256" key="5">
    <source>
        <dbReference type="PROSITE-ProRule" id="PRU00284"/>
    </source>
</evidence>
<dbReference type="Pfam" id="PF12729">
    <property type="entry name" value="4HB_MCP_1"/>
    <property type="match status" value="1"/>
</dbReference>
<keyword evidence="6" id="KW-0472">Membrane</keyword>
<feature type="transmembrane region" description="Helical" evidence="6">
    <location>
        <begin position="12"/>
        <end position="33"/>
    </location>
</feature>
<dbReference type="RefSeq" id="WP_203738389.1">
    <property type="nucleotide sequence ID" value="NZ_BAAAUC010000030.1"/>
</dbReference>
<evidence type="ECO:0000256" key="1">
    <source>
        <dbReference type="ARBA" id="ARBA00022692"/>
    </source>
</evidence>
<dbReference type="PANTHER" id="PTHR32089:SF112">
    <property type="entry name" value="LYSOZYME-LIKE PROTEIN-RELATED"/>
    <property type="match status" value="1"/>
</dbReference>
<dbReference type="Proteomes" id="UP000619479">
    <property type="component" value="Unassembled WGS sequence"/>
</dbReference>
<dbReference type="PROSITE" id="PS50111">
    <property type="entry name" value="CHEMOTAXIS_TRANSDUC_2"/>
    <property type="match status" value="1"/>
</dbReference>
<dbReference type="SMART" id="SM00304">
    <property type="entry name" value="HAMP"/>
    <property type="match status" value="1"/>
</dbReference>
<organism evidence="9 10">
    <name type="scientific">Actinoplanes cyaneus</name>
    <dbReference type="NCBI Taxonomy" id="52696"/>
    <lineage>
        <taxon>Bacteria</taxon>
        <taxon>Bacillati</taxon>
        <taxon>Actinomycetota</taxon>
        <taxon>Actinomycetes</taxon>
        <taxon>Micromonosporales</taxon>
        <taxon>Micromonosporaceae</taxon>
        <taxon>Actinoplanes</taxon>
    </lineage>
</organism>
<dbReference type="Pfam" id="PF00015">
    <property type="entry name" value="MCPsignal"/>
    <property type="match status" value="1"/>
</dbReference>
<keyword evidence="1 6" id="KW-0812">Transmembrane</keyword>
<name>A0A919ICU3_9ACTN</name>
<gene>
    <name evidence="9" type="ORF">Acy02nite_07920</name>
</gene>
<reference evidence="9" key="1">
    <citation type="submission" date="2021-01" db="EMBL/GenBank/DDBJ databases">
        <title>Whole genome shotgun sequence of Actinoplanes cyaneus NBRC 14990.</title>
        <authorList>
            <person name="Komaki H."/>
            <person name="Tamura T."/>
        </authorList>
    </citation>
    <scope>NUCLEOTIDE SEQUENCE</scope>
    <source>
        <strain evidence="9">NBRC 14990</strain>
    </source>
</reference>
<dbReference type="PROSITE" id="PS50885">
    <property type="entry name" value="HAMP"/>
    <property type="match status" value="1"/>
</dbReference>
<comment type="caution">
    <text evidence="9">The sequence shown here is derived from an EMBL/GenBank/DDBJ whole genome shotgun (WGS) entry which is preliminary data.</text>
</comment>